<keyword evidence="10" id="KW-0472">Membrane</keyword>
<dbReference type="GO" id="GO:0000139">
    <property type="term" value="C:Golgi membrane"/>
    <property type="evidence" value="ECO:0007669"/>
    <property type="project" value="UniProtKB-SubCell"/>
</dbReference>
<keyword evidence="7" id="KW-0735">Signal-anchor</keyword>
<dbReference type="Gene3D" id="3.90.1480.20">
    <property type="entry name" value="Glycosyl transferase family 29"/>
    <property type="match status" value="1"/>
</dbReference>
<sequence>MIRLRSCALRWALPGAVVTLVLLYQARTRYSWGSFPSVSYRDPLGARQPGARTMTAQTPVTPLGSRAPRSTLQQFLGDLYGRDETYWSSRCPSGIRKRIAGTKFSSVFLEAIPVLQWARHARPAEYRRLRRYGGAHGWQEVGWPVVRDALTHLNVSANGRMFDARPGATAGGSPCVRCAVVGNGGILNGSRAGAAMDRHDYVFRTNGALTKGFERDVGRRTSFYVFSTNTMMHSLRNYASNGFRRLPQTLETKYIFLPDHDRDYLLLRAALTHLPVDRGPDEGARPERYFGKDLRAEKFKMFHPDFIRYVRNRFLHSSILDTPQRRLYRPSTGAVMLLAALHTCDEVSAYGFITPDYQAYSDHYFDPTHKALLFYANHDLRLEMSLWQELHQSRLITLHMRG</sequence>
<keyword evidence="6" id="KW-0812">Transmembrane</keyword>
<dbReference type="CDD" id="cd23974">
    <property type="entry name" value="GT29_ST6GALNAC2L"/>
    <property type="match status" value="1"/>
</dbReference>
<evidence type="ECO:0000256" key="13">
    <source>
        <dbReference type="ARBA" id="ARBA00036348"/>
    </source>
</evidence>
<gene>
    <name evidence="17" type="ORF">DR999_PMT11494</name>
</gene>
<evidence type="ECO:0000256" key="16">
    <source>
        <dbReference type="ARBA" id="ARBA00052285"/>
    </source>
</evidence>
<evidence type="ECO:0000256" key="8">
    <source>
        <dbReference type="ARBA" id="ARBA00022989"/>
    </source>
</evidence>
<evidence type="ECO:0000256" key="11">
    <source>
        <dbReference type="ARBA" id="ARBA00023157"/>
    </source>
</evidence>
<evidence type="ECO:0000256" key="1">
    <source>
        <dbReference type="ARBA" id="ARBA00004323"/>
    </source>
</evidence>
<keyword evidence="11" id="KW-1015">Disulfide bond</keyword>
<dbReference type="PANTHER" id="PTHR45941">
    <property type="entry name" value="ALPHA-N-ACETYLGALACTOSAMINIDE ALPHA-2,6-SIALYLTRANSFERASE 2-LIKE-RELATED"/>
    <property type="match status" value="1"/>
</dbReference>
<keyword evidence="9" id="KW-0333">Golgi apparatus</keyword>
<reference evidence="17 18" key="2">
    <citation type="submission" date="2019-04" db="EMBL/GenBank/DDBJ databases">
        <title>The genome sequence of big-headed turtle.</title>
        <authorList>
            <person name="Gong S."/>
        </authorList>
    </citation>
    <scope>NUCLEOTIDE SEQUENCE [LARGE SCALE GENOMIC DNA]</scope>
    <source>
        <strain evidence="17">DO16091913</strain>
        <tissue evidence="17">Muscle</tissue>
    </source>
</reference>
<comment type="pathway">
    <text evidence="2">Protein modification; protein glycosylation.</text>
</comment>
<keyword evidence="4" id="KW-0328">Glycosyltransferase</keyword>
<comment type="catalytic activity">
    <reaction evidence="16">
        <text>a 3-O-[N-acetyl-alpha-D-galactosaminyl]-L-threonyl-[protein] + CMP-N-acetyl-beta-neuraminate = a 3-O-[N-acetyl-alpha-neuraminosyl-(2-&gt;6)-N-acetyl-alpha-D-galactosaminyl]-L-threonyl-[protein] + CMP + H(+)</text>
        <dbReference type="Rhea" id="RHEA:81643"/>
        <dbReference type="Rhea" id="RHEA-COMP:11689"/>
        <dbReference type="Rhea" id="RHEA-COMP:19720"/>
        <dbReference type="ChEBI" id="CHEBI:15378"/>
        <dbReference type="ChEBI" id="CHEBI:57812"/>
        <dbReference type="ChEBI" id="CHEBI:60377"/>
        <dbReference type="ChEBI" id="CHEBI:87075"/>
        <dbReference type="ChEBI" id="CHEBI:231970"/>
    </reaction>
    <physiologicalReaction direction="left-to-right" evidence="16">
        <dbReference type="Rhea" id="RHEA:81644"/>
    </physiologicalReaction>
</comment>
<dbReference type="PANTHER" id="PTHR45941:SF4">
    <property type="entry name" value="ST6 N-ACETYLGALACTOSAMINIDE ALPHA-2,6-SIALYLTRANSFERASE 2"/>
    <property type="match status" value="1"/>
</dbReference>
<dbReference type="Pfam" id="PF00777">
    <property type="entry name" value="Glyco_transf_29"/>
    <property type="match status" value="1"/>
</dbReference>
<protein>
    <recommendedName>
        <fullName evidence="14">alpha-N-acetylgalactosaminide alpha-2,6-sialyltransferase</fullName>
        <ecNumber evidence="14">2.4.3.3</ecNumber>
    </recommendedName>
</protein>
<evidence type="ECO:0000256" key="9">
    <source>
        <dbReference type="ARBA" id="ARBA00023034"/>
    </source>
</evidence>
<dbReference type="Proteomes" id="UP000297703">
    <property type="component" value="Unassembled WGS sequence"/>
</dbReference>
<evidence type="ECO:0000256" key="5">
    <source>
        <dbReference type="ARBA" id="ARBA00022679"/>
    </source>
</evidence>
<reference evidence="17 18" key="1">
    <citation type="submission" date="2019-04" db="EMBL/GenBank/DDBJ databases">
        <title>Draft genome of the big-headed turtle Platysternon megacephalum.</title>
        <authorList>
            <person name="Gong S."/>
        </authorList>
    </citation>
    <scope>NUCLEOTIDE SEQUENCE [LARGE SCALE GENOMIC DNA]</scope>
    <source>
        <strain evidence="17">DO16091913</strain>
        <tissue evidence="17">Muscle</tissue>
    </source>
</reference>
<evidence type="ECO:0000256" key="14">
    <source>
        <dbReference type="ARBA" id="ARBA00039109"/>
    </source>
</evidence>
<keyword evidence="18" id="KW-1185">Reference proteome</keyword>
<keyword evidence="17" id="KW-0675">Receptor</keyword>
<evidence type="ECO:0000256" key="4">
    <source>
        <dbReference type="ARBA" id="ARBA00022676"/>
    </source>
</evidence>
<organism evidence="17 18">
    <name type="scientific">Platysternon megacephalum</name>
    <name type="common">big-headed turtle</name>
    <dbReference type="NCBI Taxonomy" id="55544"/>
    <lineage>
        <taxon>Eukaryota</taxon>
        <taxon>Metazoa</taxon>
        <taxon>Chordata</taxon>
        <taxon>Craniata</taxon>
        <taxon>Vertebrata</taxon>
        <taxon>Euteleostomi</taxon>
        <taxon>Archelosauria</taxon>
        <taxon>Testudinata</taxon>
        <taxon>Testudines</taxon>
        <taxon>Cryptodira</taxon>
        <taxon>Durocryptodira</taxon>
        <taxon>Testudinoidea</taxon>
        <taxon>Platysternidae</taxon>
        <taxon>Platysternon</taxon>
    </lineage>
</organism>
<evidence type="ECO:0000256" key="15">
    <source>
        <dbReference type="ARBA" id="ARBA00050664"/>
    </source>
</evidence>
<evidence type="ECO:0000256" key="2">
    <source>
        <dbReference type="ARBA" id="ARBA00004922"/>
    </source>
</evidence>
<evidence type="ECO:0000313" key="17">
    <source>
        <dbReference type="EMBL" id="TFK05861.1"/>
    </source>
</evidence>
<keyword evidence="8" id="KW-1133">Transmembrane helix</keyword>
<comment type="caution">
    <text evidence="17">The sequence shown here is derived from an EMBL/GenBank/DDBJ whole genome shotgun (WGS) entry which is preliminary data.</text>
</comment>
<evidence type="ECO:0000313" key="18">
    <source>
        <dbReference type="Proteomes" id="UP000297703"/>
    </source>
</evidence>
<keyword evidence="5" id="KW-0808">Transferase</keyword>
<dbReference type="OrthoDB" id="10264956at2759"/>
<dbReference type="InterPro" id="IPR001675">
    <property type="entry name" value="Glyco_trans_29"/>
</dbReference>
<evidence type="ECO:0000256" key="12">
    <source>
        <dbReference type="ARBA" id="ARBA00023180"/>
    </source>
</evidence>
<dbReference type="EC" id="2.4.3.3" evidence="14"/>
<dbReference type="FunFam" id="3.90.1480.20:FF:000015">
    <property type="entry name" value="Lactosylceramide alpha-2,3-sialyltransferase"/>
    <property type="match status" value="1"/>
</dbReference>
<comment type="catalytic activity">
    <reaction evidence="15">
        <text>a 3-O-[N-acetyl-alpha-neuraminyl-(2-&gt;3)-beta-D-galactosyl-(1-&gt;3)-N-acetyl-alpha-D-galactosaminyl]-L-threonyl-[protein] + CMP-N-acetyl-beta-neuraminate = a 3-O-{alpha-Neu5Ac-(2-&gt;3)-beta-D-Gal-(1-&gt;3)-[alpha-Neu5Ac-(2-&gt;6)]-alpha-D-GalNAc}-L-threonyl-[protein] + CMP + H(+)</text>
        <dbReference type="Rhea" id="RHEA:81659"/>
        <dbReference type="Rhea" id="RHEA-COMP:14417"/>
        <dbReference type="Rhea" id="RHEA-COMP:16763"/>
        <dbReference type="ChEBI" id="CHEBI:15378"/>
        <dbReference type="ChEBI" id="CHEBI:57812"/>
        <dbReference type="ChEBI" id="CHEBI:60377"/>
        <dbReference type="ChEBI" id="CHEBI:139598"/>
        <dbReference type="ChEBI" id="CHEBI:156398"/>
    </reaction>
    <physiologicalReaction direction="left-to-right" evidence="15">
        <dbReference type="Rhea" id="RHEA:81660"/>
    </physiologicalReaction>
</comment>
<dbReference type="GO" id="GO:0001665">
    <property type="term" value="F:alpha-N-acetylgalactosaminide alpha-2,6-sialyltransferase activity"/>
    <property type="evidence" value="ECO:0007669"/>
    <property type="project" value="UniProtKB-EC"/>
</dbReference>
<dbReference type="STRING" id="55544.A0A4D9E4P1"/>
<evidence type="ECO:0000256" key="6">
    <source>
        <dbReference type="ARBA" id="ARBA00022692"/>
    </source>
</evidence>
<comment type="catalytic activity">
    <reaction evidence="13">
        <text>a beta-D-galactosyl-(1-&gt;3)-N-acetyl-alpha-D-galactosaminyl derivative + CMP-N-acetyl-beta-neuraminate = a beta-D-galactosyl-(1-&gt;3)-[N-acetyl-alpha-neuraminyl-(2-&gt;6)]-N-acetyl-alpha-D-galactosaminyl derivative + CMP + H(+)</text>
        <dbReference type="Rhea" id="RHEA:11136"/>
        <dbReference type="ChEBI" id="CHEBI:15378"/>
        <dbReference type="ChEBI" id="CHEBI:57812"/>
        <dbReference type="ChEBI" id="CHEBI:60377"/>
        <dbReference type="ChEBI" id="CHEBI:133470"/>
        <dbReference type="ChEBI" id="CHEBI:140764"/>
        <dbReference type="EC" id="2.4.3.3"/>
    </reaction>
    <physiologicalReaction direction="left-to-right" evidence="13">
        <dbReference type="Rhea" id="RHEA:11137"/>
    </physiologicalReaction>
</comment>
<dbReference type="EMBL" id="QXTE01000107">
    <property type="protein sequence ID" value="TFK05861.1"/>
    <property type="molecule type" value="Genomic_DNA"/>
</dbReference>
<dbReference type="InterPro" id="IPR038578">
    <property type="entry name" value="GT29-like_sf"/>
</dbReference>
<dbReference type="AlphaFoldDB" id="A0A4D9E4P1"/>
<comment type="similarity">
    <text evidence="3">Belongs to the glycosyltransferase 29 family.</text>
</comment>
<comment type="subcellular location">
    <subcellularLocation>
        <location evidence="1">Golgi apparatus membrane</location>
        <topology evidence="1">Single-pass type II membrane protein</topology>
    </subcellularLocation>
</comment>
<name>A0A4D9E4P1_9SAUR</name>
<evidence type="ECO:0000256" key="7">
    <source>
        <dbReference type="ARBA" id="ARBA00022968"/>
    </source>
</evidence>
<proteinExistence type="inferred from homology"/>
<keyword evidence="12" id="KW-0325">Glycoprotein</keyword>
<evidence type="ECO:0000256" key="3">
    <source>
        <dbReference type="ARBA" id="ARBA00006003"/>
    </source>
</evidence>
<evidence type="ECO:0000256" key="10">
    <source>
        <dbReference type="ARBA" id="ARBA00023136"/>
    </source>
</evidence>
<accession>A0A4D9E4P1</accession>